<evidence type="ECO:0000259" key="6">
    <source>
        <dbReference type="Pfam" id="PF04542"/>
    </source>
</evidence>
<accession>A0A5S8ZI00</accession>
<dbReference type="PANTHER" id="PTHR30173">
    <property type="entry name" value="SIGMA 19 FACTOR"/>
    <property type="match status" value="1"/>
</dbReference>
<dbReference type="NCBIfam" id="TIGR02937">
    <property type="entry name" value="sigma70-ECF"/>
    <property type="match status" value="1"/>
</dbReference>
<feature type="domain" description="RNA polymerase sigma factor 70 region 4 type 2" evidence="7">
    <location>
        <begin position="140"/>
        <end position="187"/>
    </location>
</feature>
<dbReference type="InterPro" id="IPR007627">
    <property type="entry name" value="RNA_pol_sigma70_r2"/>
</dbReference>
<reference evidence="8" key="1">
    <citation type="journal article" date="2019" name="Appl. Environ. Microbiol.">
        <title>Comparative investigation into formycin A and pyrazofurin A biosynthesis reveals branch pathways for the construction of C-nucleoside scaffolds.</title>
        <authorList>
            <person name="Zhang M."/>
            <person name="Zhang P."/>
            <person name="Xu G."/>
            <person name="Zhou W."/>
            <person name="Gao Y."/>
            <person name="Gong R."/>
            <person name="Cai Y.S."/>
            <person name="Cong H."/>
            <person name="Deng Z."/>
            <person name="Price N.P.J."/>
            <person name="Mao X."/>
            <person name="Chen W."/>
        </authorList>
    </citation>
    <scope>NUCLEOTIDE SEQUENCE</scope>
    <source>
        <strain evidence="8">ATCC 21070</strain>
    </source>
</reference>
<feature type="region of interest" description="Disordered" evidence="5">
    <location>
        <begin position="1"/>
        <end position="42"/>
    </location>
</feature>
<evidence type="ECO:0000256" key="3">
    <source>
        <dbReference type="ARBA" id="ARBA00023082"/>
    </source>
</evidence>
<feature type="compositionally biased region" description="Basic and acidic residues" evidence="5">
    <location>
        <begin position="26"/>
        <end position="42"/>
    </location>
</feature>
<dbReference type="InterPro" id="IPR013249">
    <property type="entry name" value="RNA_pol_sigma70_r4_t2"/>
</dbReference>
<keyword evidence="4" id="KW-0804">Transcription</keyword>
<dbReference type="Gene3D" id="1.10.1740.10">
    <property type="match status" value="1"/>
</dbReference>
<feature type="compositionally biased region" description="Basic and acidic residues" evidence="5">
    <location>
        <begin position="1"/>
        <end position="16"/>
    </location>
</feature>
<evidence type="ECO:0000256" key="5">
    <source>
        <dbReference type="SAM" id="MobiDB-lite"/>
    </source>
</evidence>
<gene>
    <name evidence="8" type="primary">cof18</name>
</gene>
<protein>
    <submittedName>
        <fullName evidence="8">RNA polymerase, sigma-24 subunit, RpoE, ECF subfamily</fullName>
    </submittedName>
</protein>
<dbReference type="EMBL" id="KY705052">
    <property type="protein sequence ID" value="AVW82947.1"/>
    <property type="molecule type" value="Genomic_DNA"/>
</dbReference>
<dbReference type="InterPro" id="IPR036388">
    <property type="entry name" value="WH-like_DNA-bd_sf"/>
</dbReference>
<dbReference type="InterPro" id="IPR014284">
    <property type="entry name" value="RNA_pol_sigma-70_dom"/>
</dbReference>
<dbReference type="InterPro" id="IPR013324">
    <property type="entry name" value="RNA_pol_sigma_r3/r4-like"/>
</dbReference>
<proteinExistence type="inferred from homology"/>
<evidence type="ECO:0000313" key="8">
    <source>
        <dbReference type="EMBL" id="AVW82947.1"/>
    </source>
</evidence>
<sequence length="230" mass="25767">MRGHGRDRGPAPERPWEAPPLSGPVHMREQEHDEQHDERFESQRPRLLALAYRRLGSAEEAEDIVSEAWLRWSAATNVENHAAFLATVVSRLCADHLKSAHARRVSYVGALVPEEALPSSGEPHELVGDEDELRGRMTWLLERLGPAERAVLLLRRAFDYSHREIAAALGISEAYSRKLYGRACDRLAADRSRFTPAPTERTELTRRFLAASRGGELKPLEHLLAAAMAA</sequence>
<dbReference type="AlphaFoldDB" id="A0A5S8ZI00"/>
<dbReference type="SUPFAM" id="SSF88946">
    <property type="entry name" value="Sigma2 domain of RNA polymerase sigma factors"/>
    <property type="match status" value="1"/>
</dbReference>
<evidence type="ECO:0000259" key="7">
    <source>
        <dbReference type="Pfam" id="PF08281"/>
    </source>
</evidence>
<evidence type="ECO:0000256" key="1">
    <source>
        <dbReference type="ARBA" id="ARBA00010641"/>
    </source>
</evidence>
<dbReference type="PANTHER" id="PTHR30173:SF36">
    <property type="entry name" value="ECF RNA POLYMERASE SIGMA FACTOR SIGJ"/>
    <property type="match status" value="1"/>
</dbReference>
<dbReference type="InterPro" id="IPR013325">
    <property type="entry name" value="RNA_pol_sigma_r2"/>
</dbReference>
<dbReference type="SUPFAM" id="SSF88659">
    <property type="entry name" value="Sigma3 and sigma4 domains of RNA polymerase sigma factors"/>
    <property type="match status" value="1"/>
</dbReference>
<evidence type="ECO:0000256" key="4">
    <source>
        <dbReference type="ARBA" id="ARBA00023163"/>
    </source>
</evidence>
<dbReference type="GO" id="GO:0003677">
    <property type="term" value="F:DNA binding"/>
    <property type="evidence" value="ECO:0007669"/>
    <property type="project" value="InterPro"/>
</dbReference>
<dbReference type="GO" id="GO:0006352">
    <property type="term" value="P:DNA-templated transcription initiation"/>
    <property type="evidence" value="ECO:0007669"/>
    <property type="project" value="InterPro"/>
</dbReference>
<dbReference type="InterPro" id="IPR052704">
    <property type="entry name" value="ECF_Sigma-70_Domain"/>
</dbReference>
<dbReference type="Pfam" id="PF08281">
    <property type="entry name" value="Sigma70_r4_2"/>
    <property type="match status" value="1"/>
</dbReference>
<name>A0A5S8ZI00_9ACTN</name>
<dbReference type="Pfam" id="PF04542">
    <property type="entry name" value="Sigma70_r2"/>
    <property type="match status" value="1"/>
</dbReference>
<feature type="domain" description="RNA polymerase sigma-70 region 2" evidence="6">
    <location>
        <begin position="40"/>
        <end position="100"/>
    </location>
</feature>
<organism evidence="8">
    <name type="scientific">Streptomyces kaniharaensis</name>
    <dbReference type="NCBI Taxonomy" id="212423"/>
    <lineage>
        <taxon>Bacteria</taxon>
        <taxon>Bacillati</taxon>
        <taxon>Actinomycetota</taxon>
        <taxon>Actinomycetes</taxon>
        <taxon>Kitasatosporales</taxon>
        <taxon>Streptomycetaceae</taxon>
        <taxon>Streptomyces</taxon>
    </lineage>
</organism>
<keyword evidence="3" id="KW-0731">Sigma factor</keyword>
<comment type="similarity">
    <text evidence="1">Belongs to the sigma-70 factor family. ECF subfamily.</text>
</comment>
<dbReference type="GO" id="GO:0016987">
    <property type="term" value="F:sigma factor activity"/>
    <property type="evidence" value="ECO:0007669"/>
    <property type="project" value="UniProtKB-KW"/>
</dbReference>
<keyword evidence="2" id="KW-0805">Transcription regulation</keyword>
<dbReference type="Gene3D" id="1.10.10.10">
    <property type="entry name" value="Winged helix-like DNA-binding domain superfamily/Winged helix DNA-binding domain"/>
    <property type="match status" value="1"/>
</dbReference>
<evidence type="ECO:0000256" key="2">
    <source>
        <dbReference type="ARBA" id="ARBA00023015"/>
    </source>
</evidence>